<comment type="caution">
    <text evidence="1">The sequence shown here is derived from an EMBL/GenBank/DDBJ whole genome shotgun (WGS) entry which is preliminary data.</text>
</comment>
<sequence length="176" mass="19611">MAQMESLGPYCTIRYQPTTTSTCTTSDSVGDGDEPSPILQLGTKFSMHVNMSMTSTTTVADSLSLHEQGKLTSLHLIVTLFEAPDPLTHKAGRIAWTIDHDEMRIVPKWLLKLERMHVVSEKEGTEEEGGKVINVTTWEIMASSWAASIMGWFLRNTFEDVNFPAWLGGLKEYAES</sequence>
<reference key="1">
    <citation type="journal article" date="2014" name="PLoS Genet.">
        <title>Signature Gene Expression Reveals Novel Clues to the Molecular Mechanisms of Dimorphic Transition in Penicillium marneffei.</title>
        <authorList>
            <person name="Yang E."/>
            <person name="Wang G."/>
            <person name="Cai J."/>
            <person name="Woo P.C."/>
            <person name="Lau S.K."/>
            <person name="Yuen K.-Y."/>
            <person name="Chow W.-N."/>
            <person name="Lin X."/>
        </authorList>
    </citation>
    <scope>NUCLEOTIDE SEQUENCE [LARGE SCALE GENOMIC DNA]</scope>
    <source>
        <strain>PM1</strain>
    </source>
</reference>
<dbReference type="EMBL" id="JPOX01000012">
    <property type="protein sequence ID" value="KFX48429.1"/>
    <property type="molecule type" value="Genomic_DNA"/>
</dbReference>
<dbReference type="eggNOG" id="ENOG502S6PP">
    <property type="taxonomic scope" value="Eukaryota"/>
</dbReference>
<accession>A0A093VEL0</accession>
<protein>
    <submittedName>
        <fullName evidence="1">Uncharacterized protein</fullName>
    </submittedName>
</protein>
<evidence type="ECO:0000313" key="1">
    <source>
        <dbReference type="EMBL" id="KFX48429.1"/>
    </source>
</evidence>
<proteinExistence type="predicted"/>
<reference evidence="1" key="2">
    <citation type="journal article" date="2014" name="PLoS Genet.">
        <title>Signature gene expression reveals novel clues to the molecular mechanisms of dimorphic transition in Penicillium marneffei.</title>
        <authorList>
            <person name="Yang E."/>
            <person name="Wang G."/>
            <person name="Cai J."/>
            <person name="Woo P.C."/>
            <person name="Lau S.K."/>
            <person name="Yuen K.-Y."/>
            <person name="Chow W.-N."/>
            <person name="Lin X."/>
        </authorList>
    </citation>
    <scope>NUCLEOTIDE SEQUENCE</scope>
    <source>
        <strain evidence="1">PM1</strain>
    </source>
</reference>
<name>A0A093VEL0_TALMA</name>
<dbReference type="HOGENOM" id="CLU_069867_0_2_1"/>
<organism evidence="1">
    <name type="scientific">Talaromyces marneffei PM1</name>
    <dbReference type="NCBI Taxonomy" id="1077442"/>
    <lineage>
        <taxon>Eukaryota</taxon>
        <taxon>Fungi</taxon>
        <taxon>Dikarya</taxon>
        <taxon>Ascomycota</taxon>
        <taxon>Pezizomycotina</taxon>
        <taxon>Eurotiomycetes</taxon>
        <taxon>Eurotiomycetidae</taxon>
        <taxon>Eurotiales</taxon>
        <taxon>Trichocomaceae</taxon>
        <taxon>Talaromyces</taxon>
        <taxon>Talaromyces sect. Talaromyces</taxon>
    </lineage>
</organism>
<gene>
    <name evidence="1" type="ORF">GQ26_0121430</name>
</gene>
<dbReference type="AlphaFoldDB" id="A0A093VEL0"/>